<name>A0A0D2EQN8_9EURO</name>
<dbReference type="Proteomes" id="UP000054342">
    <property type="component" value="Unassembled WGS sequence"/>
</dbReference>
<gene>
    <name evidence="3" type="ORF">PV05_11677</name>
</gene>
<dbReference type="OrthoDB" id="3539644at2759"/>
<keyword evidence="4" id="KW-1185">Reference proteome</keyword>
<organism evidence="3 4">
    <name type="scientific">Exophiala xenobiotica</name>
    <dbReference type="NCBI Taxonomy" id="348802"/>
    <lineage>
        <taxon>Eukaryota</taxon>
        <taxon>Fungi</taxon>
        <taxon>Dikarya</taxon>
        <taxon>Ascomycota</taxon>
        <taxon>Pezizomycotina</taxon>
        <taxon>Eurotiomycetes</taxon>
        <taxon>Chaetothyriomycetidae</taxon>
        <taxon>Chaetothyriales</taxon>
        <taxon>Herpotrichiellaceae</taxon>
        <taxon>Exophiala</taxon>
    </lineage>
</organism>
<evidence type="ECO:0000313" key="4">
    <source>
        <dbReference type="Proteomes" id="UP000054342"/>
    </source>
</evidence>
<dbReference type="GeneID" id="25333585"/>
<proteinExistence type="predicted"/>
<dbReference type="AlphaFoldDB" id="A0A0D2EQN8"/>
<reference evidence="3 4" key="1">
    <citation type="submission" date="2015-01" db="EMBL/GenBank/DDBJ databases">
        <title>The Genome Sequence of Exophiala xenobiotica CBS118157.</title>
        <authorList>
            <consortium name="The Broad Institute Genomics Platform"/>
            <person name="Cuomo C."/>
            <person name="de Hoog S."/>
            <person name="Gorbushina A."/>
            <person name="Stielow B."/>
            <person name="Teixiera M."/>
            <person name="Abouelleil A."/>
            <person name="Chapman S.B."/>
            <person name="Priest M."/>
            <person name="Young S.K."/>
            <person name="Wortman J."/>
            <person name="Nusbaum C."/>
            <person name="Birren B."/>
        </authorList>
    </citation>
    <scope>NUCLEOTIDE SEQUENCE [LARGE SCALE GENOMIC DNA]</scope>
    <source>
        <strain evidence="3 4">CBS 118157</strain>
    </source>
</reference>
<protein>
    <submittedName>
        <fullName evidence="3">Uncharacterized protein</fullName>
    </submittedName>
</protein>
<feature type="compositionally biased region" description="Polar residues" evidence="1">
    <location>
        <begin position="57"/>
        <end position="67"/>
    </location>
</feature>
<feature type="compositionally biased region" description="Low complexity" evidence="1">
    <location>
        <begin position="109"/>
        <end position="136"/>
    </location>
</feature>
<feature type="compositionally biased region" description="Basic residues" evidence="1">
    <location>
        <begin position="156"/>
        <end position="166"/>
    </location>
</feature>
<dbReference type="RefSeq" id="XP_013310639.1">
    <property type="nucleotide sequence ID" value="XM_013455185.1"/>
</dbReference>
<dbReference type="STRING" id="348802.A0A0D2EQN8"/>
<keyword evidence="2" id="KW-0812">Transmembrane</keyword>
<accession>A0A0D2EQN8</accession>
<evidence type="ECO:0000256" key="1">
    <source>
        <dbReference type="SAM" id="MobiDB-lite"/>
    </source>
</evidence>
<evidence type="ECO:0000256" key="2">
    <source>
        <dbReference type="SAM" id="Phobius"/>
    </source>
</evidence>
<evidence type="ECO:0000313" key="3">
    <source>
        <dbReference type="EMBL" id="KIW50054.1"/>
    </source>
</evidence>
<feature type="region of interest" description="Disordered" evidence="1">
    <location>
        <begin position="1"/>
        <end position="175"/>
    </location>
</feature>
<keyword evidence="2" id="KW-1133">Transmembrane helix</keyword>
<keyword evidence="2" id="KW-0472">Membrane</keyword>
<dbReference type="EMBL" id="KN847323">
    <property type="protein sequence ID" value="KIW50054.1"/>
    <property type="molecule type" value="Genomic_DNA"/>
</dbReference>
<sequence>MTVRKQYPPRNYETFPEEGASESQRSSSSDKSRTAAAEAQRLGSLGSWADNFAGETPATNRTPTASTVDGDEVRNVQYPQLSQELDPSDPPPVYTPSDTTQSRPPTEPASPVVQRSVPVQPETVSPPITVTSSSTPYAQRPFRDDDGSDLPEPVQHPHHSCHHHQNRHDQSETEADNLPSFLQSSDTWARGRRWWRRRHEGRSRGCGGRRWGRRRDCHKERARRFKKICWFTFALLLCLWLMIPGLCKSLSKDDRKQFPNFGPQPSASPWPPFPKREHREHETFRSISGTYQLYDLLDLSTTSGSISVNIEVQSGEKPAVLRLSSTAGSVHVKMTSGGGLFRKATVPEIASKRTLITEISAHAGSVAGDLVHGNGGSTTVTTHAGSVSLTLYTSGVSDEDPVSNISTSTWQGSQNIKVLAPFTPTEAVRAILGSHVVRGSGSMNIQYPQEWEGMVHIKAMGMGSIGASGQGLNVQKESSRELYGYRGMKEGRRIEVLEGGSGSVQFRC</sequence>
<feature type="transmembrane region" description="Helical" evidence="2">
    <location>
        <begin position="228"/>
        <end position="246"/>
    </location>
</feature>